<protein>
    <recommendedName>
        <fullName evidence="2">Regulatory protein zeste</fullName>
    </recommendedName>
</protein>
<feature type="region of interest" description="Disordered" evidence="7">
    <location>
        <begin position="347"/>
        <end position="417"/>
    </location>
</feature>
<evidence type="ECO:0000256" key="1">
    <source>
        <dbReference type="ARBA" id="ARBA00011764"/>
    </source>
</evidence>
<evidence type="ECO:0000256" key="6">
    <source>
        <dbReference type="ARBA" id="ARBA00025466"/>
    </source>
</evidence>
<dbReference type="GO" id="GO:0007274">
    <property type="term" value="P:neuromuscular synaptic transmission"/>
    <property type="evidence" value="ECO:0007669"/>
    <property type="project" value="EnsemblMetazoa"/>
</dbReference>
<dbReference type="GO" id="GO:0035289">
    <property type="term" value="P:posterior head segmentation"/>
    <property type="evidence" value="ECO:0007669"/>
    <property type="project" value="EnsemblMetazoa"/>
</dbReference>
<dbReference type="OrthoDB" id="6084504at2759"/>
<keyword evidence="3" id="KW-0805">Transcription regulation</keyword>
<reference evidence="9" key="2">
    <citation type="submission" date="2014-06" db="EMBL/GenBank/DDBJ databases">
        <authorList>
            <person name="Hu T."/>
            <person name="Eisen M.B."/>
            <person name="Thornton K.R."/>
            <person name="Andolfatto P."/>
        </authorList>
    </citation>
    <scope>NUCLEOTIDE SEQUENCE</scope>
    <source>
        <strain evidence="9">W501</strain>
    </source>
</reference>
<dbReference type="Bgee" id="FBgn0183518">
    <property type="expression patterns" value="Expressed in embryo and 3 other cell types or tissues"/>
</dbReference>
<organism evidence="9">
    <name type="scientific">Drosophila simulans</name>
    <name type="common">Fruit fly</name>
    <dbReference type="NCBI Taxonomy" id="7240"/>
    <lineage>
        <taxon>Eukaryota</taxon>
        <taxon>Metazoa</taxon>
        <taxon>Ecdysozoa</taxon>
        <taxon>Arthropoda</taxon>
        <taxon>Hexapoda</taxon>
        <taxon>Insecta</taxon>
        <taxon>Pterygota</taxon>
        <taxon>Neoptera</taxon>
        <taxon>Endopterygota</taxon>
        <taxon>Diptera</taxon>
        <taxon>Brachycera</taxon>
        <taxon>Muscomorpha</taxon>
        <taxon>Ephydroidea</taxon>
        <taxon>Drosophilidae</taxon>
        <taxon>Drosophila</taxon>
        <taxon>Sophophora</taxon>
    </lineage>
</organism>
<evidence type="ECO:0000256" key="7">
    <source>
        <dbReference type="SAM" id="MobiDB-lite"/>
    </source>
</evidence>
<dbReference type="GO" id="GO:0001228">
    <property type="term" value="F:DNA-binding transcription activator activity, RNA polymerase II-specific"/>
    <property type="evidence" value="ECO:0007669"/>
    <property type="project" value="EnsemblMetazoa"/>
</dbReference>
<accession>A0A0J9RJT8</accession>
<dbReference type="GO" id="GO:0048149">
    <property type="term" value="P:behavioral response to ethanol"/>
    <property type="evidence" value="ECO:0007669"/>
    <property type="project" value="EnsemblMetazoa"/>
</dbReference>
<dbReference type="KEGG" id="dsi:Dsimw501_GD11779"/>
<evidence type="ECO:0000256" key="3">
    <source>
        <dbReference type="ARBA" id="ARBA00023015"/>
    </source>
</evidence>
<dbReference type="GO" id="GO:0046426">
    <property type="term" value="P:negative regulation of receptor signaling pathway via JAK-STAT"/>
    <property type="evidence" value="ECO:0007669"/>
    <property type="project" value="EnsemblMetazoa"/>
</dbReference>
<sequence>MLNYWDGQSGATNSSMRVNKQYSATDLEAFMKIAANWQNSNHNLLEGVDIKTEMTQYMNSPSMNMYKKRERTQNWNHQEKKYLLDLCRKDMRIIENKRLDAGLTAVKNKAWKIIHQKFSNQFGTDRTCNRLKEQWRRMKACTRNEILDYNNRLARFGAEVADRKKPSPFTFEVWDFMQEAKKACKSEALDGIDYSKIPLALEEGFEYREDYKFNPEDHDMDDSRTPPQELCDVDIKEEENNETFNETFNHHHLNQSDIHGTGERLSVSPNHSISRNGIHEAESPANMSAANVLDSSGAYMAGGGDMSGFQANFNMNNISATLEALNALRSGQFPSAAAAAAAYCRSSNNEDDEDSMKPQSKRQRTSSGSMLGSEDQPSVLAPSVPASSDCQALERSGSSNGLTMPGTAVSTNANSSSSNNFELRMFMEMQSKEHMMRMKILEVQLQAAKHSRDLVEINKTLALQKLQLELASKRLPS</sequence>
<dbReference type="Proteomes" id="UP000035880">
    <property type="component" value="Chromosome 2R"/>
</dbReference>
<dbReference type="GO" id="GO:0000977">
    <property type="term" value="F:RNA polymerase II transcription regulatory region sequence-specific DNA binding"/>
    <property type="evidence" value="ECO:0007669"/>
    <property type="project" value="EnsemblMetazoa"/>
</dbReference>
<dbReference type="GO" id="GO:0007319">
    <property type="term" value="P:negative regulation of oskar mRNA translation"/>
    <property type="evidence" value="ECO:0007669"/>
    <property type="project" value="EnsemblMetazoa"/>
</dbReference>
<reference evidence="9" key="1">
    <citation type="journal article" date="2013" name="Genome Res.">
        <title>A second-generation assembly of the Drosophila simulans genome provides new insights into patterns of lineage-specific divergence.</title>
        <authorList>
            <person name="Hu T.T."/>
            <person name="Eisen M.B."/>
            <person name="Thornton K.R."/>
            <person name="Andolfatto P."/>
        </authorList>
    </citation>
    <scope>NUCLEOTIDE SEQUENCE [LARGE SCALE GENOMIC DNA]</scope>
    <source>
        <strain evidence="9">W501</strain>
    </source>
</reference>
<dbReference type="PANTHER" id="PTHR21411:SF0">
    <property type="entry name" value="REGULATORY PROTEIN ZESTE"/>
    <property type="match status" value="1"/>
</dbReference>
<evidence type="ECO:0000313" key="9">
    <source>
        <dbReference type="EMBL" id="KMY96062.1"/>
    </source>
</evidence>
<dbReference type="InterPro" id="IPR028002">
    <property type="entry name" value="Myb_DNA-bind_5"/>
</dbReference>
<name>A0A0J9RJT8_DROSI</name>
<dbReference type="GO" id="GO:0003730">
    <property type="term" value="F:mRNA 3'-UTR binding"/>
    <property type="evidence" value="ECO:0007669"/>
    <property type="project" value="EnsemblMetazoa"/>
</dbReference>
<reference evidence="9" key="3">
    <citation type="submission" date="2015-04" db="EMBL/GenBank/DDBJ databases">
        <authorList>
            <consortium name="FlyBase"/>
        </authorList>
    </citation>
    <scope>NUCLEOTIDE SEQUENCE</scope>
    <source>
        <strain evidence="9">W501</strain>
    </source>
</reference>
<dbReference type="Pfam" id="PF13873">
    <property type="entry name" value="Myb_DNA-bind_5"/>
    <property type="match status" value="1"/>
</dbReference>
<dbReference type="GO" id="GO:0007417">
    <property type="term" value="P:central nervous system development"/>
    <property type="evidence" value="ECO:0007669"/>
    <property type="project" value="EnsemblMetazoa"/>
</dbReference>
<dbReference type="GO" id="GO:0005737">
    <property type="term" value="C:cytoplasm"/>
    <property type="evidence" value="ECO:0007669"/>
    <property type="project" value="EnsemblMetazoa"/>
</dbReference>
<comment type="subunit">
    <text evidence="1">Self-associates forming complexes of several hundred monomers.</text>
</comment>
<dbReference type="GO" id="GO:0007298">
    <property type="term" value="P:border follicle cell migration"/>
    <property type="evidence" value="ECO:0007669"/>
    <property type="project" value="EnsemblMetazoa"/>
</dbReference>
<dbReference type="EMBL" id="CM002911">
    <property type="protein sequence ID" value="KMY96062.1"/>
    <property type="molecule type" value="Genomic_DNA"/>
</dbReference>
<keyword evidence="5" id="KW-0804">Transcription</keyword>
<evidence type="ECO:0000256" key="5">
    <source>
        <dbReference type="ARBA" id="ARBA00023163"/>
    </source>
</evidence>
<dbReference type="GO" id="GO:0005634">
    <property type="term" value="C:nucleus"/>
    <property type="evidence" value="ECO:0007669"/>
    <property type="project" value="EnsemblMetazoa"/>
</dbReference>
<evidence type="ECO:0000259" key="8">
    <source>
        <dbReference type="Pfam" id="PF13873"/>
    </source>
</evidence>
<evidence type="ECO:0000256" key="4">
    <source>
        <dbReference type="ARBA" id="ARBA00023125"/>
    </source>
</evidence>
<dbReference type="AlphaFoldDB" id="A0A0J9RJT8"/>
<dbReference type="GO" id="GO:0007427">
    <property type="term" value="P:epithelial cell migration, open tracheal system"/>
    <property type="evidence" value="ECO:0007669"/>
    <property type="project" value="EnsemblMetazoa"/>
</dbReference>
<proteinExistence type="predicted"/>
<evidence type="ECO:0000256" key="2">
    <source>
        <dbReference type="ARBA" id="ARBA00016807"/>
    </source>
</evidence>
<gene>
    <name evidence="9" type="primary">Dsim\GD11779</name>
    <name evidence="9" type="ORF">Dsimw501_GD11779</name>
</gene>
<keyword evidence="4" id="KW-0238">DNA-binding</keyword>
<comment type="function">
    <text evidence="6">Involved in transvection phenomena (= synapsis-dependent gene expression), where the synaptic pairing of chromosomes carrying genes with which zeste interacts influences the expression of these genes. Zeste binds to DNA and stimulates transcription from a nearby promoter.</text>
</comment>
<dbReference type="PANTHER" id="PTHR21411">
    <property type="entry name" value="APONTIC"/>
    <property type="match status" value="1"/>
</dbReference>
<feature type="domain" description="Myb/SANT-like DNA-binding" evidence="8">
    <location>
        <begin position="71"/>
        <end position="147"/>
    </location>
</feature>
<feature type="compositionally biased region" description="Low complexity" evidence="7">
    <location>
        <begin position="377"/>
        <end position="388"/>
    </location>
</feature>
<dbReference type="GO" id="GO:0045202">
    <property type="term" value="C:synapse"/>
    <property type="evidence" value="ECO:0007669"/>
    <property type="project" value="GOC"/>
</dbReference>